<feature type="compositionally biased region" description="Basic and acidic residues" evidence="1">
    <location>
        <begin position="414"/>
        <end position="424"/>
    </location>
</feature>
<feature type="compositionally biased region" description="Low complexity" evidence="1">
    <location>
        <begin position="887"/>
        <end position="896"/>
    </location>
</feature>
<dbReference type="PANTHER" id="PTHR48148:SF2">
    <property type="entry name" value="PA14 DOMAIN-CONTAINING PROTEIN"/>
    <property type="match status" value="1"/>
</dbReference>
<feature type="compositionally biased region" description="Low complexity" evidence="1">
    <location>
        <begin position="1101"/>
        <end position="1116"/>
    </location>
</feature>
<feature type="region of interest" description="Disordered" evidence="1">
    <location>
        <begin position="409"/>
        <end position="468"/>
    </location>
</feature>
<evidence type="ECO:0000313" key="2">
    <source>
        <dbReference type="Proteomes" id="UP000515158"/>
    </source>
</evidence>
<feature type="region of interest" description="Disordered" evidence="1">
    <location>
        <begin position="1078"/>
        <end position="1119"/>
    </location>
</feature>
<accession>A0A6P9AB12</accession>
<gene>
    <name evidence="3" type="primary">LOC117653235</name>
</gene>
<feature type="compositionally biased region" description="Low complexity" evidence="1">
    <location>
        <begin position="1081"/>
        <end position="1091"/>
    </location>
</feature>
<feature type="region of interest" description="Disordered" evidence="1">
    <location>
        <begin position="1354"/>
        <end position="1425"/>
    </location>
</feature>
<dbReference type="InParanoid" id="A0A6P9AB12"/>
<dbReference type="KEGG" id="tpal:117653235"/>
<feature type="region of interest" description="Disordered" evidence="1">
    <location>
        <begin position="1024"/>
        <end position="1051"/>
    </location>
</feature>
<reference evidence="3" key="1">
    <citation type="submission" date="2025-08" db="UniProtKB">
        <authorList>
            <consortium name="RefSeq"/>
        </authorList>
    </citation>
    <scope>IDENTIFICATION</scope>
    <source>
        <tissue evidence="3">Total insect</tissue>
    </source>
</reference>
<evidence type="ECO:0000313" key="3">
    <source>
        <dbReference type="RefSeq" id="XP_034254655.1"/>
    </source>
</evidence>
<evidence type="ECO:0000256" key="1">
    <source>
        <dbReference type="SAM" id="MobiDB-lite"/>
    </source>
</evidence>
<feature type="compositionally biased region" description="Acidic residues" evidence="1">
    <location>
        <begin position="849"/>
        <end position="861"/>
    </location>
</feature>
<dbReference type="Proteomes" id="UP000515158">
    <property type="component" value="Unplaced"/>
</dbReference>
<protein>
    <submittedName>
        <fullName evidence="3">Uncharacterized protein LOC117653235</fullName>
    </submittedName>
</protein>
<dbReference type="OrthoDB" id="8195542at2759"/>
<feature type="compositionally biased region" description="Basic residues" evidence="1">
    <location>
        <begin position="446"/>
        <end position="456"/>
    </location>
</feature>
<proteinExistence type="predicted"/>
<feature type="compositionally biased region" description="Pro residues" evidence="1">
    <location>
        <begin position="965"/>
        <end position="974"/>
    </location>
</feature>
<dbReference type="PANTHER" id="PTHR48148">
    <property type="entry name" value="KERATINOCYTE PROLINE-RICH PROTEIN"/>
    <property type="match status" value="1"/>
</dbReference>
<feature type="region of interest" description="Disordered" evidence="1">
    <location>
        <begin position="957"/>
        <end position="991"/>
    </location>
</feature>
<sequence>MDHAYTMSGSSIMQTNSAEVDEEGDIDHDLEDVHENDPNIVYDANQEDDSMDDCAEDRTNHTYENVGDDVPDDYPIQTFSVLLPTEEWMQMLPPQYLLHYIRERTVFRDSGKASREGRESTAPLKRGWLQGAWRETLKEAIAKQTGIPCVINFNSSNFLKQPFSRKVGPPLWRVRACCRQDDGLCLKFNLRVQDFHPSKPQVEIVVEALGTLLEGQAGEERHTITASDHMKAIKSLQRFNASSSQNNSNGFVNCDMSVDDPTLEADDGEVQRLKLSVPTTDWISFLPSEAAEAYVLERSNVAKDRLALEGQEAWAKGLRHFVPRVTKECRQYLKRALAERTGLPCRIGLTGRCHLKPPFSRKKRAPLFVTNGFCGRKDLKCLRFRFTVQDFDPQAATVTVDVEIRGRLLTGPEGDDRHSRRPTDDPLSVPMRGTKRAAGAGDAAGRGKRQRRHSKKGSATDSDVAGEGPHAYAVGALQTEAWPEEFDLNAAEVILDEGKAGAGYAATDDAVNTIQVMSEVNGAESALGEDAARELVQLANEALSLAGGNAVDGSGQLTATKIVQSGDQVFIFVSDPNEPQDGQGATIEAVEVNCDELAAEHGGVRVAENESEEIVQTMDGNGSLAEFLLPNPEPEPQPEPEPDAPCMEYRWQLHLPMTDWLKLLPAKSLRYYIHERTVGREVWVEEGWERQFRSQTLQNGWRDMVRRAAVEQTDIPCQVCFRGRSSLKLPFSRKHAAALWRTQGYCARGDRNCLIYKFCVQDFHPDEETVTVQVYAVGKLHRDCRRWFRGEGTLVDMDSVTRDWPQGDVEGDGEAEDLDDQSQRRLLQIKQEPLDTAGDDWDDSHMMDDTELEQDRDDEEERVSTTQGATRQEARTTPLATTQVSRAPTAAKEAAKETVAATGDAVEAAGEEMYQAVLKSLVTFKTNLHAARRCPLKMQAALRLVRNADSMAAAPCKTPDCLCRPPQPTPPPARSPAKTTPGSPSKTPESLWQKVTRAGPVVLTAIKQQPSIIRLSPAQIAANARRGGTGTTPTLTAATATSTPGVLTPRSSSKLVSLSSAIVRSAVLTPSIIKPSVAVQPADTTPRRAAVPPTPRPAQPPTSQSVVSSSQDTDPLALDDGDLAAARDQGADQGADPSWIVDEMRSVILGGEQQGVALKQTTKTTMAPNQKPAEKTAVTLPVKTAVRPVVKTVVKPMVKTVVKPAVTTTAKPAERPAPKPAVALAVKPAPTSVVKPVAKTVERIIEKPVAKPAPKAPEKRVAMVAAKPASTVGEAVSTVSPVSPPRNTRIMVKKVGHSVTADDLPLVERALRSLERTSQEAVATAVSVSSAKPVQQKATTKTVYAPSRPVTRGVTKMVSASSTDPPPLVPIRKGPTANKPQAAATPSGPGRVSRVAVASTSKPADSPTPATAPDPQTPKVSTRADEARLVSSVKALFPKGKVLILKPSAAPILRSSPRRP</sequence>
<keyword evidence="2" id="KW-1185">Reference proteome</keyword>
<organism evidence="3">
    <name type="scientific">Thrips palmi</name>
    <name type="common">Melon thrips</name>
    <dbReference type="NCBI Taxonomy" id="161013"/>
    <lineage>
        <taxon>Eukaryota</taxon>
        <taxon>Metazoa</taxon>
        <taxon>Ecdysozoa</taxon>
        <taxon>Arthropoda</taxon>
        <taxon>Hexapoda</taxon>
        <taxon>Insecta</taxon>
        <taxon>Pterygota</taxon>
        <taxon>Neoptera</taxon>
        <taxon>Paraneoptera</taxon>
        <taxon>Thysanoptera</taxon>
        <taxon>Terebrantia</taxon>
        <taxon>Thripoidea</taxon>
        <taxon>Thripidae</taxon>
        <taxon>Thrips</taxon>
    </lineage>
</organism>
<dbReference type="GeneID" id="117653235"/>
<dbReference type="RefSeq" id="XP_034254655.1">
    <property type="nucleotide sequence ID" value="XM_034398764.1"/>
</dbReference>
<feature type="region of interest" description="Disordered" evidence="1">
    <location>
        <begin position="799"/>
        <end position="896"/>
    </location>
</feature>
<feature type="compositionally biased region" description="Low complexity" evidence="1">
    <location>
        <begin position="1398"/>
        <end position="1409"/>
    </location>
</feature>
<name>A0A6P9AB12_THRPL</name>
<feature type="compositionally biased region" description="Acidic residues" evidence="1">
    <location>
        <begin position="809"/>
        <end position="820"/>
    </location>
</feature>